<gene>
    <name evidence="2" type="ORF">Ccrd_001865</name>
</gene>
<comment type="similarity">
    <text evidence="1">Belongs to the ARG7 family.</text>
</comment>
<dbReference type="PANTHER" id="PTHR31175:SF120">
    <property type="entry name" value="OS09G0547100 PROTEIN"/>
    <property type="match status" value="1"/>
</dbReference>
<dbReference type="GO" id="GO:0009733">
    <property type="term" value="P:response to auxin"/>
    <property type="evidence" value="ECO:0007669"/>
    <property type="project" value="InterPro"/>
</dbReference>
<dbReference type="PANTHER" id="PTHR31175">
    <property type="entry name" value="AUXIN-RESPONSIVE FAMILY PROTEIN"/>
    <property type="match status" value="1"/>
</dbReference>
<dbReference type="Proteomes" id="UP000243975">
    <property type="component" value="Unassembled WGS sequence"/>
</dbReference>
<name>A0A103XSH2_CYNCS</name>
<keyword evidence="3" id="KW-1185">Reference proteome</keyword>
<proteinExistence type="inferred from homology"/>
<accession>A0A103XSH2</accession>
<dbReference type="EMBL" id="LEKV01004363">
    <property type="protein sequence ID" value="KVH96049.1"/>
    <property type="molecule type" value="Genomic_DNA"/>
</dbReference>
<protein>
    <submittedName>
        <fullName evidence="2">Auxin responsive SAUR protein</fullName>
    </submittedName>
</protein>
<dbReference type="Gramene" id="KVH96049">
    <property type="protein sequence ID" value="KVH96049"/>
    <property type="gene ID" value="Ccrd_001865"/>
</dbReference>
<dbReference type="OMA" id="MMANADN"/>
<evidence type="ECO:0000313" key="2">
    <source>
        <dbReference type="EMBL" id="KVH96049.1"/>
    </source>
</evidence>
<dbReference type="AlphaFoldDB" id="A0A103XSH2"/>
<evidence type="ECO:0000256" key="1">
    <source>
        <dbReference type="ARBA" id="ARBA00006974"/>
    </source>
</evidence>
<organism evidence="2 3">
    <name type="scientific">Cynara cardunculus var. scolymus</name>
    <name type="common">Globe artichoke</name>
    <name type="synonym">Cynara scolymus</name>
    <dbReference type="NCBI Taxonomy" id="59895"/>
    <lineage>
        <taxon>Eukaryota</taxon>
        <taxon>Viridiplantae</taxon>
        <taxon>Streptophyta</taxon>
        <taxon>Embryophyta</taxon>
        <taxon>Tracheophyta</taxon>
        <taxon>Spermatophyta</taxon>
        <taxon>Magnoliopsida</taxon>
        <taxon>eudicotyledons</taxon>
        <taxon>Gunneridae</taxon>
        <taxon>Pentapetalae</taxon>
        <taxon>asterids</taxon>
        <taxon>campanulids</taxon>
        <taxon>Asterales</taxon>
        <taxon>Asteraceae</taxon>
        <taxon>Carduoideae</taxon>
        <taxon>Cardueae</taxon>
        <taxon>Carduinae</taxon>
        <taxon>Cynara</taxon>
    </lineage>
</organism>
<evidence type="ECO:0000313" key="3">
    <source>
        <dbReference type="Proteomes" id="UP000243975"/>
    </source>
</evidence>
<reference evidence="2 3" key="1">
    <citation type="journal article" date="2016" name="Sci. Rep.">
        <title>The genome sequence of the outbreeding globe artichoke constructed de novo incorporating a phase-aware low-pass sequencing strategy of F1 progeny.</title>
        <authorList>
            <person name="Scaglione D."/>
            <person name="Reyes-Chin-Wo S."/>
            <person name="Acquadro A."/>
            <person name="Froenicke L."/>
            <person name="Portis E."/>
            <person name="Beitel C."/>
            <person name="Tirone M."/>
            <person name="Mauro R."/>
            <person name="Lo Monaco A."/>
            <person name="Mauromicale G."/>
            <person name="Faccioli P."/>
            <person name="Cattivelli L."/>
            <person name="Rieseberg L."/>
            <person name="Michelmore R."/>
            <person name="Lanteri S."/>
        </authorList>
    </citation>
    <scope>NUCLEOTIDE SEQUENCE [LARGE SCALE GENOMIC DNA]</scope>
    <source>
        <strain evidence="2">2C</strain>
    </source>
</reference>
<sequence>MMVSKIVKLVRKWHRDAWKSGSNKRNDLVANKGHFVVYAVDQSRFVMPLHYLDNNVFLELLRMSEDEFGLPGNGHITLPCDSIAMNHMVDVFEQGCSDDLERDLLVSIASNRCSSCS</sequence>
<dbReference type="STRING" id="59895.A0A103XSH2"/>
<comment type="caution">
    <text evidence="2">The sequence shown here is derived from an EMBL/GenBank/DDBJ whole genome shotgun (WGS) entry which is preliminary data.</text>
</comment>
<dbReference type="InterPro" id="IPR003676">
    <property type="entry name" value="SAUR_fam"/>
</dbReference>
<dbReference type="Pfam" id="PF02519">
    <property type="entry name" value="Auxin_inducible"/>
    <property type="match status" value="1"/>
</dbReference>